<dbReference type="InterPro" id="IPR008979">
    <property type="entry name" value="Galactose-bd-like_sf"/>
</dbReference>
<dbReference type="PANTHER" id="PTHR36848:SF2">
    <property type="entry name" value="SECRETED PROTEIN"/>
    <property type="match status" value="1"/>
</dbReference>
<evidence type="ECO:0000313" key="3">
    <source>
        <dbReference type="Proteomes" id="UP000428260"/>
    </source>
</evidence>
<keyword evidence="1" id="KW-0732">Signal</keyword>
<gene>
    <name evidence="2" type="ORF">GM418_28240</name>
</gene>
<dbReference type="InterPro" id="IPR053161">
    <property type="entry name" value="Ulvan_degrading_GH"/>
</dbReference>
<dbReference type="NCBIfam" id="NF045579">
    <property type="entry name" value="rhamnoside_JR"/>
    <property type="match status" value="1"/>
</dbReference>
<evidence type="ECO:0000313" key="2">
    <source>
        <dbReference type="EMBL" id="QGY47416.1"/>
    </source>
</evidence>
<feature type="signal peptide" evidence="1">
    <location>
        <begin position="1"/>
        <end position="19"/>
    </location>
</feature>
<keyword evidence="2" id="KW-0378">Hydrolase</keyword>
<protein>
    <submittedName>
        <fullName evidence="2">Glycoside hydrolase family 2 protein</fullName>
    </submittedName>
</protein>
<keyword evidence="3" id="KW-1185">Reference proteome</keyword>
<organism evidence="2 3">
    <name type="scientific">Maribellus comscasis</name>
    <dbReference type="NCBI Taxonomy" id="2681766"/>
    <lineage>
        <taxon>Bacteria</taxon>
        <taxon>Pseudomonadati</taxon>
        <taxon>Bacteroidota</taxon>
        <taxon>Bacteroidia</taxon>
        <taxon>Marinilabiliales</taxon>
        <taxon>Prolixibacteraceae</taxon>
        <taxon>Maribellus</taxon>
    </lineage>
</organism>
<dbReference type="KEGG" id="mcos:GM418_28240"/>
<dbReference type="Proteomes" id="UP000428260">
    <property type="component" value="Chromosome"/>
</dbReference>
<dbReference type="SUPFAM" id="SSF49785">
    <property type="entry name" value="Galactose-binding domain-like"/>
    <property type="match status" value="1"/>
</dbReference>
<reference evidence="2 3" key="1">
    <citation type="submission" date="2019-11" db="EMBL/GenBank/DDBJ databases">
        <authorList>
            <person name="Zheng R.K."/>
            <person name="Sun C.M."/>
        </authorList>
    </citation>
    <scope>NUCLEOTIDE SEQUENCE [LARGE SCALE GENOMIC DNA]</scope>
    <source>
        <strain evidence="2 3">WC007</strain>
    </source>
</reference>
<dbReference type="GO" id="GO:0016787">
    <property type="term" value="F:hydrolase activity"/>
    <property type="evidence" value="ECO:0007669"/>
    <property type="project" value="UniProtKB-KW"/>
</dbReference>
<accession>A0A6I6JWB0</accession>
<sequence length="942" mass="106477">MRKIFFLFILFASGFQLLAQQPDWPETTNVTQPWTRWWWHGSTVNPGGLTANMEQLQEIGLGGVEITPIYDVKGYENEAISFLSDQWMEMLEYTLKEGDRLNLGVDLANASGWPFGGPWIGAEDACKNLHFKQFTLNGGEQLKEKVEFIQEPMVRAIGHRLDISEIKFPISSNPNLQELALEQVRFEKPLPLQALMAYNKTGEVIDLTEKVSTGGTLNWTAPEGTWNLYAVFQGWHGKMVERAGTGGEGNVIDHFSEAAADKFLKIFDEAAKDADVNSIRTFFNDSYEVDDASGESDWTPLLFEEFKNRRGYDLKNHLPALFGNDSEEMNNRVLCDYRETISDLLLDRFTKVWADWAKKYDAGIRNQAHGSPANILDLYAASDIPETEGTNPMRIKMATSAAHVSGKPLVSCEASTWLDEHFLANLGTVKQNLDRYFANGVNHIFYHGTPYSPVDEKWPGWMFYAAVHFAPTNSWWPDFKAINEYVTRSQSFLQIATPDNDILMYFPIYDTWSEQGRSRLPHFGGSFEPLTKELSEYLLQRGYTFDYISDKQIQELEITNGEIKAPGANYKTIVVPKCNHIPLATMQKLVDLVNTGATIIFQENLPKDVPGFYDVEERQMAFQKIKESIHFESLGGVLVDEMGSGKCLTGENIDALLSNAGVFPEEMAQVGLWFNRVKRDDGTCYFISNWSDKKVDQWITVQSAGDEAALFNPMNQEIGKAKIQKMNEKQSRVYLQLEPGETVVLQWYSDEIDIEDYPLWNIPVEKTVLKGEWTVSFLKGGPTLPDSYTTTSLNSWTEHSEEHEKFSGTGVYELSFKRPDESATAFLLDLGKVCESATIVLNGEKMGTVVGPEYQLVIDASKLEDVNKLEVQVSNLMANRIIDLDKRGVNYKKFYNVNFAARKRENVGKDGLFTAANWEPLESGLIGPVTLTPVTKKMVEIE</sequence>
<dbReference type="EMBL" id="CP046401">
    <property type="protein sequence ID" value="QGY47416.1"/>
    <property type="molecule type" value="Genomic_DNA"/>
</dbReference>
<dbReference type="Pfam" id="PF17132">
    <property type="entry name" value="Glyco_hydro_106"/>
    <property type="match status" value="2"/>
</dbReference>
<dbReference type="AlphaFoldDB" id="A0A6I6JWB0"/>
<proteinExistence type="predicted"/>
<evidence type="ECO:0000256" key="1">
    <source>
        <dbReference type="SAM" id="SignalP"/>
    </source>
</evidence>
<name>A0A6I6JWB0_9BACT</name>
<dbReference type="PANTHER" id="PTHR36848">
    <property type="entry name" value="DNA-BINDING PROTEIN (PUTATIVE SECRETED PROTEIN)-RELATED"/>
    <property type="match status" value="1"/>
</dbReference>
<dbReference type="Gene3D" id="2.60.120.260">
    <property type="entry name" value="Galactose-binding domain-like"/>
    <property type="match status" value="1"/>
</dbReference>
<feature type="chain" id="PRO_5026096406" evidence="1">
    <location>
        <begin position="20"/>
        <end position="942"/>
    </location>
</feature>
<dbReference type="RefSeq" id="WP_158871266.1">
    <property type="nucleotide sequence ID" value="NZ_CP046401.1"/>
</dbReference>